<organism evidence="3 4">
    <name type="scientific">Clytia hemisphaerica</name>
    <dbReference type="NCBI Taxonomy" id="252671"/>
    <lineage>
        <taxon>Eukaryota</taxon>
        <taxon>Metazoa</taxon>
        <taxon>Cnidaria</taxon>
        <taxon>Hydrozoa</taxon>
        <taxon>Hydroidolina</taxon>
        <taxon>Leptothecata</taxon>
        <taxon>Obeliida</taxon>
        <taxon>Clytiidae</taxon>
        <taxon>Clytia</taxon>
    </lineage>
</organism>
<keyword evidence="4" id="KW-1185">Reference proteome</keyword>
<evidence type="ECO:0000256" key="2">
    <source>
        <dbReference type="SAM" id="Phobius"/>
    </source>
</evidence>
<sequence length="149" mass="16961">MQILFYIIIIVVLIVKVLFWTIYVCIRRRRLQRQRDSSSSSAVETCYEEVPAVPQPAYVFSGLSPDDLRHAVLIESLPGYQHDDPYKTDCPPPTYDQSFHAERDSNGQGASSSRQGALDELVDTIETTDTAHLMDNQEDDDYICLQQMS</sequence>
<keyword evidence="2" id="KW-0472">Membrane</keyword>
<reference evidence="3" key="1">
    <citation type="submission" date="2021-01" db="UniProtKB">
        <authorList>
            <consortium name="EnsemblMetazoa"/>
        </authorList>
    </citation>
    <scope>IDENTIFICATION</scope>
</reference>
<dbReference type="RefSeq" id="XP_066911182.1">
    <property type="nucleotide sequence ID" value="XM_067055081.1"/>
</dbReference>
<feature type="compositionally biased region" description="Polar residues" evidence="1">
    <location>
        <begin position="106"/>
        <end position="115"/>
    </location>
</feature>
<protein>
    <submittedName>
        <fullName evidence="3">Uncharacterized protein</fullName>
    </submittedName>
</protein>
<dbReference type="GeneID" id="136798467"/>
<evidence type="ECO:0000313" key="4">
    <source>
        <dbReference type="Proteomes" id="UP000594262"/>
    </source>
</evidence>
<keyword evidence="2" id="KW-1133">Transmembrane helix</keyword>
<evidence type="ECO:0000313" key="3">
    <source>
        <dbReference type="EnsemblMetazoa" id="CLYHEMP005552.1"/>
    </source>
</evidence>
<feature type="region of interest" description="Disordered" evidence="1">
    <location>
        <begin position="83"/>
        <end position="116"/>
    </location>
</feature>
<proteinExistence type="predicted"/>
<dbReference type="OrthoDB" id="5984156at2759"/>
<accession>A0A7M5VAN1</accession>
<name>A0A7M5VAN1_9CNID</name>
<evidence type="ECO:0000256" key="1">
    <source>
        <dbReference type="SAM" id="MobiDB-lite"/>
    </source>
</evidence>
<keyword evidence="2" id="KW-0812">Transmembrane</keyword>
<feature type="transmembrane region" description="Helical" evidence="2">
    <location>
        <begin position="6"/>
        <end position="26"/>
    </location>
</feature>
<dbReference type="EnsemblMetazoa" id="CLYHEMT005552.1">
    <property type="protein sequence ID" value="CLYHEMP005552.1"/>
    <property type="gene ID" value="CLYHEMG005552"/>
</dbReference>
<dbReference type="Proteomes" id="UP000594262">
    <property type="component" value="Unplaced"/>
</dbReference>
<dbReference type="AlphaFoldDB" id="A0A7M5VAN1"/>